<keyword evidence="7" id="KW-1185">Reference proteome</keyword>
<keyword evidence="4 5" id="KW-0472">Membrane</keyword>
<feature type="transmembrane region" description="Helical" evidence="5">
    <location>
        <begin position="532"/>
        <end position="550"/>
    </location>
</feature>
<comment type="subcellular location">
    <subcellularLocation>
        <location evidence="1">Membrane</location>
        <topology evidence="1">Multi-pass membrane protein</topology>
    </subcellularLocation>
</comment>
<feature type="transmembrane region" description="Helical" evidence="5">
    <location>
        <begin position="224"/>
        <end position="245"/>
    </location>
</feature>
<keyword evidence="2 5" id="KW-0812">Transmembrane</keyword>
<feature type="transmembrane region" description="Helical" evidence="5">
    <location>
        <begin position="265"/>
        <end position="283"/>
    </location>
</feature>
<dbReference type="VEuPathDB" id="FungiDB:SCODWIG_02503"/>
<feature type="transmembrane region" description="Helical" evidence="5">
    <location>
        <begin position="189"/>
        <end position="212"/>
    </location>
</feature>
<dbReference type="Proteomes" id="UP000262825">
    <property type="component" value="Unassembled WGS sequence"/>
</dbReference>
<dbReference type="OrthoDB" id="3026777at2759"/>
<feature type="transmembrane region" description="Helical" evidence="5">
    <location>
        <begin position="439"/>
        <end position="458"/>
    </location>
</feature>
<sequence>MSQNLNKPAAPLLNEHQRYYTNEELDYETEQDAEDILDYTNGSEENSEDDTQERWINETLANALTLKWHRRPSKYKLYFLIATQSISSSLLIGPTTILLLSKICKSVSTTTEGCKTNFEAQKILSEVQSYQYIINGILGFTLSGKFGELSDRYGRTFVFKVFSVVNTVHIFLLIFFFQPGNDFSKWESIICLCSGSMAGGIMSLIANGNSYLSDIIPAQKRTVAISLLMSIVYGGLGLGPFLGSILVKYYPCTTNSNNDGNLAPFYFSFILRVFSLILCFFYMGETRHQEAMLLSQQEYLIAHKNIDANRIKYFKTKFLSMFTGVLKIWQVNGSETDIIIPHTNNRNDKSRARINVLILLVIDLLHMGITVGCTPVLIQYSILKYGFDGVQIGYTISIHGLGKAIVLLLLTPIFMGFLQKRTNKMFYVPKQSIDSNEKICIITSLAFMVSSIISIFVVHNEFAIYLSAVLQSLSAMISPTIQSVIIKYFHTQYTGQIFGAIALLRHLDMLIMPSFFLQVYSHTVDDNPITVFYIPLFLGILAILLTPFLTPTDRNDDVNMGNNKHGSITNSYVATCEQSTFNLLTETNTSHKDSCIVRSNNSNRASGMVYNSL</sequence>
<evidence type="ECO:0000256" key="2">
    <source>
        <dbReference type="ARBA" id="ARBA00022692"/>
    </source>
</evidence>
<evidence type="ECO:0000313" key="7">
    <source>
        <dbReference type="Proteomes" id="UP000262825"/>
    </source>
</evidence>
<evidence type="ECO:0000256" key="1">
    <source>
        <dbReference type="ARBA" id="ARBA00004141"/>
    </source>
</evidence>
<gene>
    <name evidence="6" type="ORF">SCODWIG_02503</name>
</gene>
<dbReference type="AlphaFoldDB" id="A0A376B7V9"/>
<protein>
    <recommendedName>
        <fullName evidence="8">Major facilitator superfamily (MFS) profile domain-containing protein</fullName>
    </recommendedName>
</protein>
<dbReference type="SUPFAM" id="SSF103473">
    <property type="entry name" value="MFS general substrate transporter"/>
    <property type="match status" value="1"/>
</dbReference>
<evidence type="ECO:0000313" key="6">
    <source>
        <dbReference type="EMBL" id="SSD60742.1"/>
    </source>
</evidence>
<dbReference type="EMBL" id="UFAJ01000439">
    <property type="protein sequence ID" value="SSD60742.1"/>
    <property type="molecule type" value="Genomic_DNA"/>
</dbReference>
<feature type="transmembrane region" description="Helical" evidence="5">
    <location>
        <begin position="497"/>
        <end position="520"/>
    </location>
</feature>
<name>A0A376B7V9_9ASCO</name>
<dbReference type="Gene3D" id="1.20.1250.20">
    <property type="entry name" value="MFS general substrate transporter like domains"/>
    <property type="match status" value="1"/>
</dbReference>
<evidence type="ECO:0008006" key="8">
    <source>
        <dbReference type="Google" id="ProtNLM"/>
    </source>
</evidence>
<dbReference type="GO" id="GO:0022857">
    <property type="term" value="F:transmembrane transporter activity"/>
    <property type="evidence" value="ECO:0007669"/>
    <property type="project" value="InterPro"/>
</dbReference>
<dbReference type="InterPro" id="IPR011701">
    <property type="entry name" value="MFS"/>
</dbReference>
<feature type="transmembrane region" description="Helical" evidence="5">
    <location>
        <begin position="356"/>
        <end position="378"/>
    </location>
</feature>
<dbReference type="PANTHER" id="PTHR23507:SF1">
    <property type="entry name" value="FI18259P1-RELATED"/>
    <property type="match status" value="1"/>
</dbReference>
<keyword evidence="3 5" id="KW-1133">Transmembrane helix</keyword>
<feature type="transmembrane region" description="Helical" evidence="5">
    <location>
        <begin position="398"/>
        <end position="418"/>
    </location>
</feature>
<feature type="transmembrane region" description="Helical" evidence="5">
    <location>
        <begin position="77"/>
        <end position="100"/>
    </location>
</feature>
<evidence type="ECO:0000256" key="4">
    <source>
        <dbReference type="ARBA" id="ARBA00023136"/>
    </source>
</evidence>
<dbReference type="InterPro" id="IPR036259">
    <property type="entry name" value="MFS_trans_sf"/>
</dbReference>
<feature type="transmembrane region" description="Helical" evidence="5">
    <location>
        <begin position="129"/>
        <end position="146"/>
    </location>
</feature>
<evidence type="ECO:0000256" key="5">
    <source>
        <dbReference type="SAM" id="Phobius"/>
    </source>
</evidence>
<dbReference type="PANTHER" id="PTHR23507">
    <property type="entry name" value="ZGC:174356"/>
    <property type="match status" value="1"/>
</dbReference>
<evidence type="ECO:0000256" key="3">
    <source>
        <dbReference type="ARBA" id="ARBA00022989"/>
    </source>
</evidence>
<feature type="transmembrane region" description="Helical" evidence="5">
    <location>
        <begin position="464"/>
        <end position="485"/>
    </location>
</feature>
<feature type="transmembrane region" description="Helical" evidence="5">
    <location>
        <begin position="158"/>
        <end position="177"/>
    </location>
</feature>
<organism evidence="6 7">
    <name type="scientific">Saccharomycodes ludwigii</name>
    <dbReference type="NCBI Taxonomy" id="36035"/>
    <lineage>
        <taxon>Eukaryota</taxon>
        <taxon>Fungi</taxon>
        <taxon>Dikarya</taxon>
        <taxon>Ascomycota</taxon>
        <taxon>Saccharomycotina</taxon>
        <taxon>Saccharomycetes</taxon>
        <taxon>Saccharomycodales</taxon>
        <taxon>Saccharomycodaceae</taxon>
        <taxon>Saccharomycodes</taxon>
    </lineage>
</organism>
<reference evidence="7" key="1">
    <citation type="submission" date="2018-06" db="EMBL/GenBank/DDBJ databases">
        <authorList>
            <person name="Guldener U."/>
        </authorList>
    </citation>
    <scope>NUCLEOTIDE SEQUENCE [LARGE SCALE GENOMIC DNA]</scope>
    <source>
        <strain evidence="7">UTAD17</strain>
    </source>
</reference>
<dbReference type="Pfam" id="PF07690">
    <property type="entry name" value="MFS_1"/>
    <property type="match status" value="1"/>
</dbReference>
<proteinExistence type="predicted"/>
<dbReference type="GO" id="GO:0016020">
    <property type="term" value="C:membrane"/>
    <property type="evidence" value="ECO:0007669"/>
    <property type="project" value="UniProtKB-SubCell"/>
</dbReference>
<accession>A0A376B7V9</accession>